<organism evidence="16 17">
    <name type="scientific">Candidatus Blautia stercoripullorum</name>
    <dbReference type="NCBI Taxonomy" id="2838502"/>
    <lineage>
        <taxon>Bacteria</taxon>
        <taxon>Bacillati</taxon>
        <taxon>Bacillota</taxon>
        <taxon>Clostridia</taxon>
        <taxon>Lachnospirales</taxon>
        <taxon>Lachnospiraceae</taxon>
        <taxon>Blautia</taxon>
    </lineage>
</organism>
<dbReference type="Pfam" id="PF00367">
    <property type="entry name" value="PTS_EIIB"/>
    <property type="match status" value="1"/>
</dbReference>
<evidence type="ECO:0000256" key="10">
    <source>
        <dbReference type="ARBA" id="ARBA00023136"/>
    </source>
</evidence>
<dbReference type="GO" id="GO:0090589">
    <property type="term" value="F:protein-phosphocysteine-trehalose phosphotransferase system transporter activity"/>
    <property type="evidence" value="ECO:0007669"/>
    <property type="project" value="TreeGrafter"/>
</dbReference>
<keyword evidence="3" id="KW-1003">Cell membrane</keyword>
<dbReference type="PROSITE" id="PS51103">
    <property type="entry name" value="PTS_EIIC_TYPE_1"/>
    <property type="match status" value="1"/>
</dbReference>
<dbReference type="SUPFAM" id="SSF55604">
    <property type="entry name" value="Glucose permease domain IIB"/>
    <property type="match status" value="1"/>
</dbReference>
<reference evidence="16" key="1">
    <citation type="journal article" date="2021" name="PeerJ">
        <title>Extensive microbial diversity within the chicken gut microbiome revealed by metagenomics and culture.</title>
        <authorList>
            <person name="Gilroy R."/>
            <person name="Ravi A."/>
            <person name="Getino M."/>
            <person name="Pursley I."/>
            <person name="Horton D.L."/>
            <person name="Alikhan N.F."/>
            <person name="Baker D."/>
            <person name="Gharbi K."/>
            <person name="Hall N."/>
            <person name="Watson M."/>
            <person name="Adriaenssens E.M."/>
            <person name="Foster-Nyarko E."/>
            <person name="Jarju S."/>
            <person name="Secka A."/>
            <person name="Antonio M."/>
            <person name="Oren A."/>
            <person name="Chaudhuri R.R."/>
            <person name="La Ragione R."/>
            <person name="Hildebrand F."/>
            <person name="Pallen M.J."/>
        </authorList>
    </citation>
    <scope>NUCLEOTIDE SEQUENCE</scope>
    <source>
        <strain evidence="16">ChiW19-6364</strain>
    </source>
</reference>
<name>A0A9D2U4A9_9FIRM</name>
<evidence type="ECO:0000313" key="17">
    <source>
        <dbReference type="Proteomes" id="UP000823850"/>
    </source>
</evidence>
<dbReference type="FunFam" id="3.30.1360.60:FF:000001">
    <property type="entry name" value="PTS system glucose-specific IIBC component PtsG"/>
    <property type="match status" value="1"/>
</dbReference>
<evidence type="ECO:0000256" key="5">
    <source>
        <dbReference type="ARBA" id="ARBA00022679"/>
    </source>
</evidence>
<evidence type="ECO:0000256" key="2">
    <source>
        <dbReference type="ARBA" id="ARBA00022448"/>
    </source>
</evidence>
<dbReference type="InterPro" id="IPR013013">
    <property type="entry name" value="PTS_EIIC_1"/>
</dbReference>
<evidence type="ECO:0000256" key="6">
    <source>
        <dbReference type="ARBA" id="ARBA00022683"/>
    </source>
</evidence>
<feature type="domain" description="PTS EIIC type-1" evidence="15">
    <location>
        <begin position="114"/>
        <end position="455"/>
    </location>
</feature>
<feature type="transmembrane region" description="Helical" evidence="13">
    <location>
        <begin position="115"/>
        <end position="141"/>
    </location>
</feature>
<dbReference type="InterPro" id="IPR036878">
    <property type="entry name" value="Glu_permease_IIB"/>
</dbReference>
<evidence type="ECO:0000256" key="9">
    <source>
        <dbReference type="ARBA" id="ARBA00022989"/>
    </source>
</evidence>
<reference evidence="16" key="2">
    <citation type="submission" date="2021-04" db="EMBL/GenBank/DDBJ databases">
        <authorList>
            <person name="Gilroy R."/>
        </authorList>
    </citation>
    <scope>NUCLEOTIDE SEQUENCE</scope>
    <source>
        <strain evidence="16">ChiW19-6364</strain>
    </source>
</reference>
<feature type="domain" description="PTS EIIB type-1" evidence="14">
    <location>
        <begin position="4"/>
        <end position="86"/>
    </location>
</feature>
<feature type="transmembrane region" description="Helical" evidence="13">
    <location>
        <begin position="252"/>
        <end position="277"/>
    </location>
</feature>
<evidence type="ECO:0000256" key="3">
    <source>
        <dbReference type="ARBA" id="ARBA00022475"/>
    </source>
</evidence>
<feature type="transmembrane region" description="Helical" evidence="13">
    <location>
        <begin position="289"/>
        <end position="314"/>
    </location>
</feature>
<evidence type="ECO:0000256" key="4">
    <source>
        <dbReference type="ARBA" id="ARBA00022597"/>
    </source>
</evidence>
<feature type="transmembrane region" description="Helical" evidence="13">
    <location>
        <begin position="183"/>
        <end position="200"/>
    </location>
</feature>
<evidence type="ECO:0000313" key="16">
    <source>
        <dbReference type="EMBL" id="HJD40155.1"/>
    </source>
</evidence>
<keyword evidence="10 13" id="KW-0472">Membrane</keyword>
<dbReference type="GO" id="GO:0009401">
    <property type="term" value="P:phosphoenolpyruvate-dependent sugar phosphotransferase system"/>
    <property type="evidence" value="ECO:0007669"/>
    <property type="project" value="UniProtKB-KW"/>
</dbReference>
<dbReference type="GO" id="GO:0015771">
    <property type="term" value="P:trehalose transport"/>
    <property type="evidence" value="ECO:0007669"/>
    <property type="project" value="TreeGrafter"/>
</dbReference>
<accession>A0A9D2U4A9</accession>
<evidence type="ECO:0000256" key="1">
    <source>
        <dbReference type="ARBA" id="ARBA00004651"/>
    </source>
</evidence>
<evidence type="ECO:0000256" key="7">
    <source>
        <dbReference type="ARBA" id="ARBA00022692"/>
    </source>
</evidence>
<dbReference type="AlphaFoldDB" id="A0A9D2U4A9"/>
<dbReference type="Pfam" id="PF02378">
    <property type="entry name" value="PTS_EIIC"/>
    <property type="match status" value="1"/>
</dbReference>
<dbReference type="InterPro" id="IPR050558">
    <property type="entry name" value="PTS_Sugar-Specific_Components"/>
</dbReference>
<dbReference type="CDD" id="cd00212">
    <property type="entry name" value="PTS_IIB_glc"/>
    <property type="match status" value="1"/>
</dbReference>
<dbReference type="EMBL" id="DWUX01000163">
    <property type="protein sequence ID" value="HJD40155.1"/>
    <property type="molecule type" value="Genomic_DNA"/>
</dbReference>
<sequence length="455" mass="48733">MNYKELAQTIVEKIGGSENVTLYTHCITRLRFVLKDKSKVDEAGLREIKEIMGIVDRGGQYQLVIGGDVERVFNELPPFLPNVEQDKPGEEKAPAQEEKKEAKEKKNVLQTVMSYVSASIAPTITVIVAAGLINAILAIAVQFFGLDREGNTYVAWNTFAQLAFNYLPVWLAFSAARYLKTDGYVAAFVTTATIVLFSNAEEMAMFGISIPTVNYSGAIVPVLLMVPVLALIDRFLTTHLHKNLVYMFKPLLSAIIMLPLVLFVFGPIGAFIGTLLVDACVALMNVGPLSMAVLAAFHPITVIFGMHSLFTPILVNELTTGGQTFVLCRALAANFAMAGAALAVGIKAKKVSNKSVGISASITALLAATEPALYGVLIPLKRPLAAACAAAGVSGAVVGLLGVHAYSMGSFNLFTLSFTIGGDSMTNFYMACGCAALAFVLGFVFTWLIGFKEEE</sequence>
<dbReference type="GO" id="GO:0016301">
    <property type="term" value="F:kinase activity"/>
    <property type="evidence" value="ECO:0007669"/>
    <property type="project" value="UniProtKB-KW"/>
</dbReference>
<feature type="transmembrane region" description="Helical" evidence="13">
    <location>
        <begin position="153"/>
        <end position="176"/>
    </location>
</feature>
<dbReference type="InterPro" id="IPR001996">
    <property type="entry name" value="PTS_IIB_1"/>
</dbReference>
<dbReference type="PROSITE" id="PS51098">
    <property type="entry name" value="PTS_EIIB_TYPE_1"/>
    <property type="match status" value="1"/>
</dbReference>
<feature type="transmembrane region" description="Helical" evidence="13">
    <location>
        <begin position="384"/>
        <end position="408"/>
    </location>
</feature>
<comment type="caution">
    <text evidence="16">The sequence shown here is derived from an EMBL/GenBank/DDBJ whole genome shotgun (WGS) entry which is preliminary data.</text>
</comment>
<feature type="active site" description="Phosphocysteine intermediate; for EIIB activity" evidence="11">
    <location>
        <position position="26"/>
    </location>
</feature>
<keyword evidence="8" id="KW-0418">Kinase</keyword>
<feature type="transmembrane region" description="Helical" evidence="13">
    <location>
        <begin position="212"/>
        <end position="232"/>
    </location>
</feature>
<dbReference type="GO" id="GO:0008982">
    <property type="term" value="F:protein-N(PI)-phosphohistidine-sugar phosphotransferase activity"/>
    <property type="evidence" value="ECO:0007669"/>
    <property type="project" value="InterPro"/>
</dbReference>
<dbReference type="Gene3D" id="3.30.1360.60">
    <property type="entry name" value="Glucose permease domain IIB"/>
    <property type="match status" value="1"/>
</dbReference>
<feature type="region of interest" description="Disordered" evidence="12">
    <location>
        <begin position="81"/>
        <end position="102"/>
    </location>
</feature>
<dbReference type="PANTHER" id="PTHR30175">
    <property type="entry name" value="PHOSPHOTRANSFERASE SYSTEM TRANSPORT PROTEIN"/>
    <property type="match status" value="1"/>
</dbReference>
<keyword evidence="6" id="KW-0598">Phosphotransferase system</keyword>
<dbReference type="InterPro" id="IPR003352">
    <property type="entry name" value="PTS_EIIC"/>
</dbReference>
<gene>
    <name evidence="16" type="ORF">H9913_09010</name>
</gene>
<keyword evidence="5" id="KW-0808">Transferase</keyword>
<feature type="transmembrane region" description="Helical" evidence="13">
    <location>
        <begin position="326"/>
        <end position="346"/>
    </location>
</feature>
<evidence type="ECO:0000256" key="13">
    <source>
        <dbReference type="SAM" id="Phobius"/>
    </source>
</evidence>
<dbReference type="InterPro" id="IPR018113">
    <property type="entry name" value="PTrfase_EIIB_Cys"/>
</dbReference>
<evidence type="ECO:0000259" key="15">
    <source>
        <dbReference type="PROSITE" id="PS51103"/>
    </source>
</evidence>
<comment type="subcellular location">
    <subcellularLocation>
        <location evidence="1">Cell membrane</location>
        <topology evidence="1">Multi-pass membrane protein</topology>
    </subcellularLocation>
</comment>
<evidence type="ECO:0000259" key="14">
    <source>
        <dbReference type="PROSITE" id="PS51098"/>
    </source>
</evidence>
<feature type="compositionally biased region" description="Basic and acidic residues" evidence="12">
    <location>
        <begin position="84"/>
        <end position="102"/>
    </location>
</feature>
<evidence type="ECO:0000256" key="12">
    <source>
        <dbReference type="SAM" id="MobiDB-lite"/>
    </source>
</evidence>
<dbReference type="GO" id="GO:0005886">
    <property type="term" value="C:plasma membrane"/>
    <property type="evidence" value="ECO:0007669"/>
    <property type="project" value="UniProtKB-SubCell"/>
</dbReference>
<protein>
    <submittedName>
        <fullName evidence="16">PTS transporter subunit EIIC</fullName>
    </submittedName>
</protein>
<dbReference type="PANTHER" id="PTHR30175:SF1">
    <property type="entry name" value="PTS SYSTEM ARBUTIN-, CELLOBIOSE-, AND SALICIN-SPECIFIC EIIBC COMPONENT-RELATED"/>
    <property type="match status" value="1"/>
</dbReference>
<feature type="transmembrane region" description="Helical" evidence="13">
    <location>
        <begin position="428"/>
        <end position="451"/>
    </location>
</feature>
<keyword evidence="2" id="KW-0813">Transport</keyword>
<keyword evidence="4" id="KW-0762">Sugar transport</keyword>
<dbReference type="Proteomes" id="UP000823850">
    <property type="component" value="Unassembled WGS sequence"/>
</dbReference>
<keyword evidence="9 13" id="KW-1133">Transmembrane helix</keyword>
<evidence type="ECO:0000256" key="8">
    <source>
        <dbReference type="ARBA" id="ARBA00022777"/>
    </source>
</evidence>
<feature type="transmembrane region" description="Helical" evidence="13">
    <location>
        <begin position="358"/>
        <end position="377"/>
    </location>
</feature>
<proteinExistence type="predicted"/>
<keyword evidence="7 13" id="KW-0812">Transmembrane</keyword>
<dbReference type="PROSITE" id="PS01035">
    <property type="entry name" value="PTS_EIIB_TYPE_1_CYS"/>
    <property type="match status" value="1"/>
</dbReference>
<evidence type="ECO:0000256" key="11">
    <source>
        <dbReference type="PROSITE-ProRule" id="PRU00421"/>
    </source>
</evidence>